<keyword evidence="6" id="KW-1185">Reference proteome</keyword>
<dbReference type="GO" id="GO:0003700">
    <property type="term" value="F:DNA-binding transcription factor activity"/>
    <property type="evidence" value="ECO:0007669"/>
    <property type="project" value="InterPro"/>
</dbReference>
<dbReference type="PANTHER" id="PTHR47893:SF1">
    <property type="entry name" value="REGULATORY PROTEIN PCHR"/>
    <property type="match status" value="1"/>
</dbReference>
<protein>
    <submittedName>
        <fullName evidence="5">AraC family transcriptional regulator</fullName>
    </submittedName>
</protein>
<dbReference type="SMART" id="SM00342">
    <property type="entry name" value="HTH_ARAC"/>
    <property type="match status" value="1"/>
</dbReference>
<dbReference type="AlphaFoldDB" id="A0A3S9P773"/>
<dbReference type="PROSITE" id="PS01124">
    <property type="entry name" value="HTH_ARAC_FAMILY_2"/>
    <property type="match status" value="1"/>
</dbReference>
<evidence type="ECO:0000256" key="1">
    <source>
        <dbReference type="ARBA" id="ARBA00023015"/>
    </source>
</evidence>
<dbReference type="OrthoDB" id="799767at2"/>
<evidence type="ECO:0000313" key="5">
    <source>
        <dbReference type="EMBL" id="AZQ64048.1"/>
    </source>
</evidence>
<accession>A0A3S9P773</accession>
<proteinExistence type="predicted"/>
<reference evidence="5 6" key="1">
    <citation type="submission" date="2018-12" db="EMBL/GenBank/DDBJ databases">
        <title>Flammeovirga pectinis sp. nov., isolated from the gut of the Korean scallop, Patinopecten yessoensis.</title>
        <authorList>
            <person name="Bae J.-W."/>
            <person name="Jeong Y.-S."/>
            <person name="Kang W."/>
        </authorList>
    </citation>
    <scope>NUCLEOTIDE SEQUENCE [LARGE SCALE GENOMIC DNA]</scope>
    <source>
        <strain evidence="5 6">L12M1</strain>
    </source>
</reference>
<organism evidence="5 6">
    <name type="scientific">Flammeovirga pectinis</name>
    <dbReference type="NCBI Taxonomy" id="2494373"/>
    <lineage>
        <taxon>Bacteria</taxon>
        <taxon>Pseudomonadati</taxon>
        <taxon>Bacteroidota</taxon>
        <taxon>Cytophagia</taxon>
        <taxon>Cytophagales</taxon>
        <taxon>Flammeovirgaceae</taxon>
        <taxon>Flammeovirga</taxon>
    </lineage>
</organism>
<dbReference type="Proteomes" id="UP000267268">
    <property type="component" value="Chromosome 1"/>
</dbReference>
<feature type="domain" description="HTH araC/xylS-type" evidence="4">
    <location>
        <begin position="218"/>
        <end position="316"/>
    </location>
</feature>
<keyword evidence="2" id="KW-0238">DNA-binding</keyword>
<dbReference type="KEGG" id="fll:EI427_17985"/>
<keyword evidence="3" id="KW-0804">Transcription</keyword>
<evidence type="ECO:0000313" key="6">
    <source>
        <dbReference type="Proteomes" id="UP000267268"/>
    </source>
</evidence>
<dbReference type="InterPro" id="IPR018060">
    <property type="entry name" value="HTH_AraC"/>
</dbReference>
<evidence type="ECO:0000256" key="2">
    <source>
        <dbReference type="ARBA" id="ARBA00023125"/>
    </source>
</evidence>
<dbReference type="Pfam" id="PF12833">
    <property type="entry name" value="HTH_18"/>
    <property type="match status" value="1"/>
</dbReference>
<sequence>MKNQISTFQEHKNTLGRIFKGELKDETLLLLERGELYFHHLFDGLNSIIFNIDEMKEQGKETLVFSEDYNVDFIIIFFTKGLLFKTDQQEYKINNSQGFLVMNADFDIDINFNDEEQKSHHITFLCSKECIKEKSPALYSSFFQNLNFKFFDEHHDLSMTRNTIHQTFNYLSSYKYATQKNLLKSLFYMALEYIDRQNNPLLSQQMAALPKEMLPIIISIQNHIIENIDQKFNSEDLSEIFGISTADLEVNFPIIFGCSVNQYYQKHRVYRGRDLLVSKEMGPKEIAYHLGFSDLPHFSRSFKKEFGSSPRAYLKMNTTEKG</sequence>
<dbReference type="EMBL" id="CP034562">
    <property type="protein sequence ID" value="AZQ64048.1"/>
    <property type="molecule type" value="Genomic_DNA"/>
</dbReference>
<dbReference type="PANTHER" id="PTHR47893">
    <property type="entry name" value="REGULATORY PROTEIN PCHR"/>
    <property type="match status" value="1"/>
</dbReference>
<dbReference type="RefSeq" id="WP_126617357.1">
    <property type="nucleotide sequence ID" value="NZ_CP034562.1"/>
</dbReference>
<dbReference type="InterPro" id="IPR053142">
    <property type="entry name" value="PchR_regulatory_protein"/>
</dbReference>
<name>A0A3S9P773_9BACT</name>
<dbReference type="PRINTS" id="PR00032">
    <property type="entry name" value="HTHARAC"/>
</dbReference>
<dbReference type="SUPFAM" id="SSF46689">
    <property type="entry name" value="Homeodomain-like"/>
    <property type="match status" value="1"/>
</dbReference>
<dbReference type="InterPro" id="IPR009057">
    <property type="entry name" value="Homeodomain-like_sf"/>
</dbReference>
<evidence type="ECO:0000256" key="3">
    <source>
        <dbReference type="ARBA" id="ARBA00023163"/>
    </source>
</evidence>
<keyword evidence="1" id="KW-0805">Transcription regulation</keyword>
<gene>
    <name evidence="5" type="ORF">EI427_17985</name>
</gene>
<dbReference type="GO" id="GO:0043565">
    <property type="term" value="F:sequence-specific DNA binding"/>
    <property type="evidence" value="ECO:0007669"/>
    <property type="project" value="InterPro"/>
</dbReference>
<evidence type="ECO:0000259" key="4">
    <source>
        <dbReference type="PROSITE" id="PS01124"/>
    </source>
</evidence>
<dbReference type="InterPro" id="IPR020449">
    <property type="entry name" value="Tscrpt_reg_AraC-type_HTH"/>
</dbReference>
<dbReference type="Gene3D" id="1.10.10.60">
    <property type="entry name" value="Homeodomain-like"/>
    <property type="match status" value="1"/>
</dbReference>